<feature type="domain" description="EamA" evidence="6">
    <location>
        <begin position="61"/>
        <end position="197"/>
    </location>
</feature>
<sequence>MISPEKNAEHSFKDVEKCNDQLGKNNRSNSILLSFDGIQDEAIEKVSKDGVDTESTDDKIKGITYMMIAGVSFSLGAIACKFAYNRNEYLTGIDYILCRSLTLIICSLIQVMSTRVNVLDVKKGYRALLAIRCIIGAIGMPCFFIAMKYIPLSLSTLIFNIHPLFVGILAYFILNENLTKLKILAVCGALVGVYLLTLHKSGHDQQSKHYTLGICLVSITCVCASIVSIMLRVLNKEIHFAMSPFWFSATTLVMSLSLLCVYPAAYNFAHYTYSEISLFLISGFFNYGGQMFKSLAFKYSDASLVSPLQYFNVLYLFLSDIIIFKSTFTAFDGLGGMIILVSLLMPIFYTIHLKYSKSKELAG</sequence>
<feature type="transmembrane region" description="Helical" evidence="5">
    <location>
        <begin position="334"/>
        <end position="351"/>
    </location>
</feature>
<feature type="transmembrane region" description="Helical" evidence="5">
    <location>
        <begin position="271"/>
        <end position="289"/>
    </location>
</feature>
<feature type="transmembrane region" description="Helical" evidence="5">
    <location>
        <begin position="63"/>
        <end position="84"/>
    </location>
</feature>
<feature type="transmembrane region" description="Helical" evidence="5">
    <location>
        <begin position="310"/>
        <end position="328"/>
    </location>
</feature>
<accession>A0AAD1XEV1</accession>
<keyword evidence="4 5" id="KW-0472">Membrane</keyword>
<evidence type="ECO:0000256" key="1">
    <source>
        <dbReference type="ARBA" id="ARBA00004141"/>
    </source>
</evidence>
<keyword evidence="8" id="KW-1185">Reference proteome</keyword>
<evidence type="ECO:0000256" key="3">
    <source>
        <dbReference type="ARBA" id="ARBA00022989"/>
    </source>
</evidence>
<feature type="transmembrane region" description="Helical" evidence="5">
    <location>
        <begin position="245"/>
        <end position="265"/>
    </location>
</feature>
<evidence type="ECO:0000256" key="2">
    <source>
        <dbReference type="ARBA" id="ARBA00022692"/>
    </source>
</evidence>
<comment type="caution">
    <text evidence="7">The sequence shown here is derived from an EMBL/GenBank/DDBJ whole genome shotgun (WGS) entry which is preliminary data.</text>
</comment>
<feature type="domain" description="EamA" evidence="6">
    <location>
        <begin position="212"/>
        <end position="345"/>
    </location>
</feature>
<comment type="subcellular location">
    <subcellularLocation>
        <location evidence="1">Membrane</location>
        <topology evidence="1">Multi-pass membrane protein</topology>
    </subcellularLocation>
</comment>
<protein>
    <recommendedName>
        <fullName evidence="6">EamA domain-containing protein</fullName>
    </recommendedName>
</protein>
<name>A0AAD1XEV1_EUPCR</name>
<evidence type="ECO:0000313" key="7">
    <source>
        <dbReference type="EMBL" id="CAI2372250.1"/>
    </source>
</evidence>
<evidence type="ECO:0000256" key="5">
    <source>
        <dbReference type="SAM" id="Phobius"/>
    </source>
</evidence>
<evidence type="ECO:0000256" key="4">
    <source>
        <dbReference type="ARBA" id="ARBA00023136"/>
    </source>
</evidence>
<dbReference type="SUPFAM" id="SSF103481">
    <property type="entry name" value="Multidrug resistance efflux transporter EmrE"/>
    <property type="match status" value="2"/>
</dbReference>
<keyword evidence="2 5" id="KW-0812">Transmembrane</keyword>
<dbReference type="EMBL" id="CAMPGE010013520">
    <property type="protein sequence ID" value="CAI2372250.1"/>
    <property type="molecule type" value="Genomic_DNA"/>
</dbReference>
<dbReference type="PANTHER" id="PTHR22911:SF6">
    <property type="entry name" value="SOLUTE CARRIER FAMILY 35 MEMBER G1"/>
    <property type="match status" value="1"/>
</dbReference>
<feature type="transmembrane region" description="Helical" evidence="5">
    <location>
        <begin position="181"/>
        <end position="198"/>
    </location>
</feature>
<feature type="transmembrane region" description="Helical" evidence="5">
    <location>
        <begin position="152"/>
        <end position="174"/>
    </location>
</feature>
<dbReference type="GO" id="GO:0016020">
    <property type="term" value="C:membrane"/>
    <property type="evidence" value="ECO:0007669"/>
    <property type="project" value="UniProtKB-SubCell"/>
</dbReference>
<keyword evidence="3 5" id="KW-1133">Transmembrane helix</keyword>
<dbReference type="PANTHER" id="PTHR22911">
    <property type="entry name" value="ACYL-MALONYL CONDENSING ENZYME-RELATED"/>
    <property type="match status" value="1"/>
</dbReference>
<evidence type="ECO:0000259" key="6">
    <source>
        <dbReference type="Pfam" id="PF00892"/>
    </source>
</evidence>
<reference evidence="7" key="1">
    <citation type="submission" date="2023-07" db="EMBL/GenBank/DDBJ databases">
        <authorList>
            <consortium name="AG Swart"/>
            <person name="Singh M."/>
            <person name="Singh A."/>
            <person name="Seah K."/>
            <person name="Emmerich C."/>
        </authorList>
    </citation>
    <scope>NUCLEOTIDE SEQUENCE</scope>
    <source>
        <strain evidence="7">DP1</strain>
    </source>
</reference>
<organism evidence="7 8">
    <name type="scientific">Euplotes crassus</name>
    <dbReference type="NCBI Taxonomy" id="5936"/>
    <lineage>
        <taxon>Eukaryota</taxon>
        <taxon>Sar</taxon>
        <taxon>Alveolata</taxon>
        <taxon>Ciliophora</taxon>
        <taxon>Intramacronucleata</taxon>
        <taxon>Spirotrichea</taxon>
        <taxon>Hypotrichia</taxon>
        <taxon>Euplotida</taxon>
        <taxon>Euplotidae</taxon>
        <taxon>Moneuplotes</taxon>
    </lineage>
</organism>
<feature type="transmembrane region" description="Helical" evidence="5">
    <location>
        <begin position="124"/>
        <end position="146"/>
    </location>
</feature>
<dbReference type="InterPro" id="IPR000620">
    <property type="entry name" value="EamA_dom"/>
</dbReference>
<feature type="transmembrane region" description="Helical" evidence="5">
    <location>
        <begin position="210"/>
        <end position="233"/>
    </location>
</feature>
<evidence type="ECO:0000313" key="8">
    <source>
        <dbReference type="Proteomes" id="UP001295684"/>
    </source>
</evidence>
<gene>
    <name evidence="7" type="ORF">ECRASSUSDP1_LOCUS13578</name>
</gene>
<proteinExistence type="predicted"/>
<dbReference type="Pfam" id="PF00892">
    <property type="entry name" value="EamA"/>
    <property type="match status" value="2"/>
</dbReference>
<dbReference type="Gene3D" id="1.10.3730.20">
    <property type="match status" value="1"/>
</dbReference>
<dbReference type="InterPro" id="IPR037185">
    <property type="entry name" value="EmrE-like"/>
</dbReference>
<dbReference type="Proteomes" id="UP001295684">
    <property type="component" value="Unassembled WGS sequence"/>
</dbReference>
<dbReference type="AlphaFoldDB" id="A0AAD1XEV1"/>